<feature type="signal peptide" evidence="1">
    <location>
        <begin position="1"/>
        <end position="20"/>
    </location>
</feature>
<dbReference type="OrthoDB" id="9810066at2"/>
<dbReference type="EMBL" id="MBTF01000012">
    <property type="protein sequence ID" value="OOQ59726.1"/>
    <property type="molecule type" value="Genomic_DNA"/>
</dbReference>
<feature type="chain" id="PRO_5012571783" description="Erythromycin esterase" evidence="1">
    <location>
        <begin position="21"/>
        <end position="400"/>
    </location>
</feature>
<name>A0A1S9PFJ8_9SPHI</name>
<evidence type="ECO:0000313" key="2">
    <source>
        <dbReference type="EMBL" id="OOQ59726.1"/>
    </source>
</evidence>
<evidence type="ECO:0000313" key="3">
    <source>
        <dbReference type="Proteomes" id="UP000189739"/>
    </source>
</evidence>
<sequence>MFKFYKTFFLLLVTATCSFAQSPNLSWINTHATPIDSSGKNDKNFYAALSTELKGNTIVGLAEASHGTREFSIEKTRIIKYLIEHENYKAVGFEFGYSPMAAINSYVQTGKGNLTELMQPLRLFKTQEFLELFKTIKAYNDGQPAANKVTVFGFDTDYFPTDIKASAAYCKKYLIEHAGVYKNEKTAATALESIARPDAGALYELADGDVEGLAALLEELKAKGVTGEFVKRLSLLYQGTLLGNPLARDEFMAQNLAGIQGESKAKTIIWGHNMHLAKDTTMAACKGMGYYVKKKYAEKYYAVAFDTFTGTVNVLDEDDFVEHPFTTQANSYSAVFATAKYPEFFLPLKNIDNNPLFGQTNNITNIYASWNRSGVLPMRPGIDYDGVVFIRDTRSSVPLK</sequence>
<comment type="caution">
    <text evidence="2">The sequence shown here is derived from an EMBL/GenBank/DDBJ whole genome shotgun (WGS) entry which is preliminary data.</text>
</comment>
<reference evidence="2 3" key="1">
    <citation type="submission" date="2016-07" db="EMBL/GenBank/DDBJ databases">
        <title>Genomic analysis of zinc-resistant bacterium Mucilaginibacter pedocola TBZ30.</title>
        <authorList>
            <person name="Huang J."/>
            <person name="Tang J."/>
        </authorList>
    </citation>
    <scope>NUCLEOTIDE SEQUENCE [LARGE SCALE GENOMIC DNA]</scope>
    <source>
        <strain evidence="2 3">TBZ30</strain>
    </source>
</reference>
<dbReference type="CDD" id="cd14728">
    <property type="entry name" value="Ere-like"/>
    <property type="match status" value="1"/>
</dbReference>
<keyword evidence="3" id="KW-1185">Reference proteome</keyword>
<protein>
    <recommendedName>
        <fullName evidence="4">Erythromycin esterase</fullName>
    </recommendedName>
</protein>
<dbReference type="PANTHER" id="PTHR31299:SF0">
    <property type="entry name" value="ESTERASE, PUTATIVE (AFU_ORTHOLOGUE AFUA_1G05850)-RELATED"/>
    <property type="match status" value="1"/>
</dbReference>
<organism evidence="2 3">
    <name type="scientific">Mucilaginibacter pedocola</name>
    <dbReference type="NCBI Taxonomy" id="1792845"/>
    <lineage>
        <taxon>Bacteria</taxon>
        <taxon>Pseudomonadati</taxon>
        <taxon>Bacteroidota</taxon>
        <taxon>Sphingobacteriia</taxon>
        <taxon>Sphingobacteriales</taxon>
        <taxon>Sphingobacteriaceae</taxon>
        <taxon>Mucilaginibacter</taxon>
    </lineage>
</organism>
<dbReference type="STRING" id="1792845.BC343_06055"/>
<proteinExistence type="predicted"/>
<dbReference type="Gene3D" id="3.40.1660.10">
    <property type="entry name" value="EreA-like (biosynthetic domain)"/>
    <property type="match status" value="1"/>
</dbReference>
<dbReference type="GO" id="GO:0046677">
    <property type="term" value="P:response to antibiotic"/>
    <property type="evidence" value="ECO:0007669"/>
    <property type="project" value="InterPro"/>
</dbReference>
<dbReference type="RefSeq" id="WP_078348475.1">
    <property type="nucleotide sequence ID" value="NZ_MBTF01000012.1"/>
</dbReference>
<dbReference type="AlphaFoldDB" id="A0A1S9PFJ8"/>
<dbReference type="Proteomes" id="UP000189739">
    <property type="component" value="Unassembled WGS sequence"/>
</dbReference>
<evidence type="ECO:0000256" key="1">
    <source>
        <dbReference type="SAM" id="SignalP"/>
    </source>
</evidence>
<dbReference type="SUPFAM" id="SSF159501">
    <property type="entry name" value="EreA/ChaN-like"/>
    <property type="match status" value="1"/>
</dbReference>
<accession>A0A1S9PFJ8</accession>
<dbReference type="InterPro" id="IPR052036">
    <property type="entry name" value="Hydrolase/PRTase-associated"/>
</dbReference>
<dbReference type="Gene3D" id="3.30.1870.10">
    <property type="entry name" value="EreA-like, domain 2"/>
    <property type="match status" value="1"/>
</dbReference>
<gene>
    <name evidence="2" type="ORF">BC343_06055</name>
</gene>
<dbReference type="PANTHER" id="PTHR31299">
    <property type="entry name" value="ESTERASE, PUTATIVE (AFU_ORTHOLOGUE AFUA_1G05850)-RELATED"/>
    <property type="match status" value="1"/>
</dbReference>
<dbReference type="Gene3D" id="1.20.1440.30">
    <property type="entry name" value="Biosynthetic Protein domain"/>
    <property type="match status" value="1"/>
</dbReference>
<evidence type="ECO:0008006" key="4">
    <source>
        <dbReference type="Google" id="ProtNLM"/>
    </source>
</evidence>
<dbReference type="Pfam" id="PF05139">
    <property type="entry name" value="Erythro_esteras"/>
    <property type="match status" value="1"/>
</dbReference>
<keyword evidence="1" id="KW-0732">Signal</keyword>
<dbReference type="InterPro" id="IPR007815">
    <property type="entry name" value="Emycin_Estase"/>
</dbReference>